<accession>J9GDD3</accession>
<name>J9GDD3_9ZZZZ</name>
<organism evidence="2">
    <name type="scientific">gut metagenome</name>
    <dbReference type="NCBI Taxonomy" id="749906"/>
    <lineage>
        <taxon>unclassified sequences</taxon>
        <taxon>metagenomes</taxon>
        <taxon>organismal metagenomes</taxon>
    </lineage>
</organism>
<feature type="region of interest" description="Disordered" evidence="1">
    <location>
        <begin position="53"/>
        <end position="80"/>
    </location>
</feature>
<dbReference type="EMBL" id="AMCI01001497">
    <property type="protein sequence ID" value="EJX05352.1"/>
    <property type="molecule type" value="Genomic_DNA"/>
</dbReference>
<dbReference type="AlphaFoldDB" id="J9GDD3"/>
<gene>
    <name evidence="2" type="ORF">EVA_06543</name>
</gene>
<protein>
    <submittedName>
        <fullName evidence="2">Uncharacterized protein</fullName>
    </submittedName>
</protein>
<sequence>MVEARQDILESFHLAHRDLREINYEDVMERAFEVDRQTVEHFEGKESVLGKLAEATEKVSPTVPLTNTRKQNDKEAGYED</sequence>
<feature type="compositionally biased region" description="Basic and acidic residues" evidence="1">
    <location>
        <begin position="70"/>
        <end position="80"/>
    </location>
</feature>
<proteinExistence type="predicted"/>
<evidence type="ECO:0000313" key="2">
    <source>
        <dbReference type="EMBL" id="EJX05352.1"/>
    </source>
</evidence>
<reference evidence="2" key="1">
    <citation type="journal article" date="2012" name="PLoS ONE">
        <title>Gene sets for utilization of primary and secondary nutrition supplies in the distal gut of endangered iberian lynx.</title>
        <authorList>
            <person name="Alcaide M."/>
            <person name="Messina E."/>
            <person name="Richter M."/>
            <person name="Bargiela R."/>
            <person name="Peplies J."/>
            <person name="Huws S.A."/>
            <person name="Newbold C.J."/>
            <person name="Golyshin P.N."/>
            <person name="Simon M.A."/>
            <person name="Lopez G."/>
            <person name="Yakimov M.M."/>
            <person name="Ferrer M."/>
        </authorList>
    </citation>
    <scope>NUCLEOTIDE SEQUENCE</scope>
</reference>
<evidence type="ECO:0000256" key="1">
    <source>
        <dbReference type="SAM" id="MobiDB-lite"/>
    </source>
</evidence>
<comment type="caution">
    <text evidence="2">The sequence shown here is derived from an EMBL/GenBank/DDBJ whole genome shotgun (WGS) entry which is preliminary data.</text>
</comment>